<proteinExistence type="predicted"/>
<name>Q4T235_TETNG</name>
<keyword evidence="1" id="KW-0472">Membrane</keyword>
<organism evidence="2">
    <name type="scientific">Tetraodon nigroviridis</name>
    <name type="common">Spotted green pufferfish</name>
    <name type="synonym">Chelonodon nigroviridis</name>
    <dbReference type="NCBI Taxonomy" id="99883"/>
    <lineage>
        <taxon>Eukaryota</taxon>
        <taxon>Metazoa</taxon>
        <taxon>Chordata</taxon>
        <taxon>Craniata</taxon>
        <taxon>Vertebrata</taxon>
        <taxon>Euteleostomi</taxon>
        <taxon>Actinopterygii</taxon>
        <taxon>Neopterygii</taxon>
        <taxon>Teleostei</taxon>
        <taxon>Neoteleostei</taxon>
        <taxon>Acanthomorphata</taxon>
        <taxon>Eupercaria</taxon>
        <taxon>Tetraodontiformes</taxon>
        <taxon>Tetradontoidea</taxon>
        <taxon>Tetraodontidae</taxon>
        <taxon>Tetraodon</taxon>
    </lineage>
</organism>
<reference evidence="2" key="2">
    <citation type="submission" date="2004-02" db="EMBL/GenBank/DDBJ databases">
        <authorList>
            <consortium name="Genoscope"/>
            <consortium name="Whitehead Institute Centre for Genome Research"/>
        </authorList>
    </citation>
    <scope>NUCLEOTIDE SEQUENCE</scope>
</reference>
<reference evidence="2" key="1">
    <citation type="journal article" date="2004" name="Nature">
        <title>Genome duplication in the teleost fish Tetraodon nigroviridis reveals the early vertebrate proto-karyotype.</title>
        <authorList>
            <person name="Jaillon O."/>
            <person name="Aury J.-M."/>
            <person name="Brunet F."/>
            <person name="Petit J.-L."/>
            <person name="Stange-Thomann N."/>
            <person name="Mauceli E."/>
            <person name="Bouneau L."/>
            <person name="Fischer C."/>
            <person name="Ozouf-Costaz C."/>
            <person name="Bernot A."/>
            <person name="Nicaud S."/>
            <person name="Jaffe D."/>
            <person name="Fisher S."/>
            <person name="Lutfalla G."/>
            <person name="Dossat C."/>
            <person name="Segurens B."/>
            <person name="Dasilva C."/>
            <person name="Salanoubat M."/>
            <person name="Levy M."/>
            <person name="Boudet N."/>
            <person name="Castellano S."/>
            <person name="Anthouard V."/>
            <person name="Jubin C."/>
            <person name="Castelli V."/>
            <person name="Katinka M."/>
            <person name="Vacherie B."/>
            <person name="Biemont C."/>
            <person name="Skalli Z."/>
            <person name="Cattolico L."/>
            <person name="Poulain J."/>
            <person name="De Berardinis V."/>
            <person name="Cruaud C."/>
            <person name="Duprat S."/>
            <person name="Brottier P."/>
            <person name="Coutanceau J.-P."/>
            <person name="Gouzy J."/>
            <person name="Parra G."/>
            <person name="Lardier G."/>
            <person name="Chapple C."/>
            <person name="McKernan K.J."/>
            <person name="McEwan P."/>
            <person name="Bosak S."/>
            <person name="Kellis M."/>
            <person name="Volff J.-N."/>
            <person name="Guigo R."/>
            <person name="Zody M.C."/>
            <person name="Mesirov J."/>
            <person name="Lindblad-Toh K."/>
            <person name="Birren B."/>
            <person name="Nusbaum C."/>
            <person name="Kahn D."/>
            <person name="Robinson-Rechavi M."/>
            <person name="Laudet V."/>
            <person name="Schachter V."/>
            <person name="Quetier F."/>
            <person name="Saurin W."/>
            <person name="Scarpelli C."/>
            <person name="Wincker P."/>
            <person name="Lander E.S."/>
            <person name="Weissenbach J."/>
            <person name="Roest Crollius H."/>
        </authorList>
    </citation>
    <scope>NUCLEOTIDE SEQUENCE [LARGE SCALE GENOMIC DNA]</scope>
</reference>
<feature type="non-terminal residue" evidence="2">
    <location>
        <position position="1"/>
    </location>
</feature>
<dbReference type="EMBL" id="CAAE01010353">
    <property type="protein sequence ID" value="CAF93047.1"/>
    <property type="molecule type" value="Genomic_DNA"/>
</dbReference>
<dbReference type="AlphaFoldDB" id="Q4T235"/>
<sequence length="71" mass="7600">MVPSTTQPITSHPTTPTLLTRNFALDPKDPGAVVETHSAVPYAVIGGILALLVFTVICVLIVTIWCSVRQK</sequence>
<accession>Q4T235</accession>
<feature type="transmembrane region" description="Helical" evidence="1">
    <location>
        <begin position="42"/>
        <end position="68"/>
    </location>
</feature>
<evidence type="ECO:0000256" key="1">
    <source>
        <dbReference type="SAM" id="Phobius"/>
    </source>
</evidence>
<dbReference type="OrthoDB" id="10028801at2759"/>
<keyword evidence="1" id="KW-1133">Transmembrane helix</keyword>
<gene>
    <name evidence="2" type="ORF">GSTENG00008521001</name>
</gene>
<protein>
    <submittedName>
        <fullName evidence="2">(spotted green pufferfish) hypothetical protein</fullName>
    </submittedName>
</protein>
<dbReference type="KEGG" id="tng:GSTEN00008521G001"/>
<keyword evidence="1" id="KW-0812">Transmembrane</keyword>
<dbReference type="HOGENOM" id="CLU_047574_2_0_1"/>
<comment type="caution">
    <text evidence="2">The sequence shown here is derived from an EMBL/GenBank/DDBJ whole genome shotgun (WGS) entry which is preliminary data.</text>
</comment>
<evidence type="ECO:0000313" key="2">
    <source>
        <dbReference type="EMBL" id="CAF93047.1"/>
    </source>
</evidence>